<feature type="transmembrane region" description="Helical" evidence="1">
    <location>
        <begin position="55"/>
        <end position="76"/>
    </location>
</feature>
<feature type="transmembrane region" description="Helical" evidence="1">
    <location>
        <begin position="127"/>
        <end position="148"/>
    </location>
</feature>
<evidence type="ECO:0000313" key="2">
    <source>
        <dbReference type="EMBL" id="UZX25664.1"/>
    </source>
</evidence>
<keyword evidence="1" id="KW-0472">Membrane</keyword>
<evidence type="ECO:0000313" key="3">
    <source>
        <dbReference type="Proteomes" id="UP001164506"/>
    </source>
</evidence>
<reference evidence="2" key="1">
    <citation type="submission" date="2021-09" db="EMBL/GenBank/DDBJ databases">
        <title>Complete genome sequence and metabolic characterization of Streptomyces tanashiensis DSM 731 the producer of antibacterial Kalafungin and diverse secondary metabolites.</title>
        <authorList>
            <person name="Abbasi M.N."/>
            <person name="Anwar M.N."/>
            <person name="Alam K."/>
            <person name="Shoaib M."/>
            <person name="Lin Z."/>
            <person name="Hayat M."/>
            <person name="Ali M.I."/>
            <person name="Malik H.M.T."/>
            <person name="Ahmed I."/>
            <person name="Li A."/>
            <person name="Hailong Wang H."/>
            <person name="Zhang Y."/>
        </authorList>
    </citation>
    <scope>NUCLEOTIDE SEQUENCE</scope>
    <source>
        <strain evidence="2">Kala</strain>
    </source>
</reference>
<proteinExistence type="predicted"/>
<organism evidence="2 3">
    <name type="scientific">Streptomyces tanashiensis</name>
    <dbReference type="NCBI Taxonomy" id="67367"/>
    <lineage>
        <taxon>Bacteria</taxon>
        <taxon>Bacillati</taxon>
        <taxon>Actinomycetota</taxon>
        <taxon>Actinomycetes</taxon>
        <taxon>Kitasatosporales</taxon>
        <taxon>Streptomycetaceae</taxon>
        <taxon>Streptomyces</taxon>
    </lineage>
</organism>
<dbReference type="Proteomes" id="UP001164506">
    <property type="component" value="Chromosome"/>
</dbReference>
<keyword evidence="1" id="KW-0812">Transmembrane</keyword>
<evidence type="ECO:0000256" key="1">
    <source>
        <dbReference type="SAM" id="Phobius"/>
    </source>
</evidence>
<keyword evidence="1" id="KW-1133">Transmembrane helix</keyword>
<protein>
    <recommendedName>
        <fullName evidence="4">Integral membrane protein</fullName>
    </recommendedName>
</protein>
<keyword evidence="3" id="KW-1185">Reference proteome</keyword>
<dbReference type="EMBL" id="CP084204">
    <property type="protein sequence ID" value="UZX25664.1"/>
    <property type="molecule type" value="Genomic_DNA"/>
</dbReference>
<evidence type="ECO:0008006" key="4">
    <source>
        <dbReference type="Google" id="ProtNLM"/>
    </source>
</evidence>
<accession>A0ABY6RA86</accession>
<dbReference type="RefSeq" id="WP_190102266.1">
    <property type="nucleotide sequence ID" value="NZ_BMUH01000002.1"/>
</dbReference>
<dbReference type="GeneID" id="95604841"/>
<name>A0ABY6RA86_9ACTN</name>
<gene>
    <name evidence="2" type="ORF">LDH80_35410</name>
</gene>
<sequence length="161" mass="17267">MALASDPYQGHDATVLLTVVLVGPLVLLGLLVYLCSRLPRRRRPAGDLSAAWRDLSLLAVACALALYLWGCLHLLFVDRQERGTECAKVDGVVRGRGAEAVTGDFVPLRLVCHMPGGRSHTVLVPEYINPSVAVLLLLALAGGLASVLHGRARRTAQRKEG</sequence>
<feature type="transmembrane region" description="Helical" evidence="1">
    <location>
        <begin position="15"/>
        <end position="34"/>
    </location>
</feature>